<name>A0AAD3CUE9_9STRA</name>
<proteinExistence type="predicted"/>
<evidence type="ECO:0000313" key="1">
    <source>
        <dbReference type="EMBL" id="GFH52153.1"/>
    </source>
</evidence>
<dbReference type="AlphaFoldDB" id="A0AAD3CUE9"/>
<organism evidence="1 2">
    <name type="scientific">Chaetoceros tenuissimus</name>
    <dbReference type="NCBI Taxonomy" id="426638"/>
    <lineage>
        <taxon>Eukaryota</taxon>
        <taxon>Sar</taxon>
        <taxon>Stramenopiles</taxon>
        <taxon>Ochrophyta</taxon>
        <taxon>Bacillariophyta</taxon>
        <taxon>Coscinodiscophyceae</taxon>
        <taxon>Chaetocerotophycidae</taxon>
        <taxon>Chaetocerotales</taxon>
        <taxon>Chaetocerotaceae</taxon>
        <taxon>Chaetoceros</taxon>
    </lineage>
</organism>
<keyword evidence="2" id="KW-1185">Reference proteome</keyword>
<sequence>MRLKFNEKINSTTELEQIYRMRLKLEEDFKDCKDNIFRDMVLLRFLRSRNHNEKQTYKDLVKYVQWRVDNEVDAALDEHFIAKISNELRKEKSLVVENADHHGRPVNFVFARRHQNNDRDLEEVKLAIIHVLEKLISKSNPNHIVFAH</sequence>
<dbReference type="Gene3D" id="3.40.525.10">
    <property type="entry name" value="CRAL-TRIO lipid binding domain"/>
    <property type="match status" value="1"/>
</dbReference>
<evidence type="ECO:0008006" key="3">
    <source>
        <dbReference type="Google" id="ProtNLM"/>
    </source>
</evidence>
<accession>A0AAD3CUE9</accession>
<dbReference type="SUPFAM" id="SSF46938">
    <property type="entry name" value="CRAL/TRIO N-terminal domain"/>
    <property type="match status" value="1"/>
</dbReference>
<dbReference type="InterPro" id="IPR036865">
    <property type="entry name" value="CRAL-TRIO_dom_sf"/>
</dbReference>
<dbReference type="Proteomes" id="UP001054902">
    <property type="component" value="Unassembled WGS sequence"/>
</dbReference>
<protein>
    <recommendedName>
        <fullName evidence="3">CRAL/TRIO N-terminal domain-containing protein</fullName>
    </recommendedName>
</protein>
<dbReference type="EMBL" id="BLLK01000045">
    <property type="protein sequence ID" value="GFH52153.1"/>
    <property type="molecule type" value="Genomic_DNA"/>
</dbReference>
<comment type="caution">
    <text evidence="1">The sequence shown here is derived from an EMBL/GenBank/DDBJ whole genome shotgun (WGS) entry which is preliminary data.</text>
</comment>
<reference evidence="1 2" key="1">
    <citation type="journal article" date="2021" name="Sci. Rep.">
        <title>The genome of the diatom Chaetoceros tenuissimus carries an ancient integrated fragment of an extant virus.</title>
        <authorList>
            <person name="Hongo Y."/>
            <person name="Kimura K."/>
            <person name="Takaki Y."/>
            <person name="Yoshida Y."/>
            <person name="Baba S."/>
            <person name="Kobayashi G."/>
            <person name="Nagasaki K."/>
            <person name="Hano T."/>
            <person name="Tomaru Y."/>
        </authorList>
    </citation>
    <scope>NUCLEOTIDE SEQUENCE [LARGE SCALE GENOMIC DNA]</scope>
    <source>
        <strain evidence="1 2">NIES-3715</strain>
    </source>
</reference>
<dbReference type="InterPro" id="IPR036273">
    <property type="entry name" value="CRAL/TRIO_N_dom_sf"/>
</dbReference>
<evidence type="ECO:0000313" key="2">
    <source>
        <dbReference type="Proteomes" id="UP001054902"/>
    </source>
</evidence>
<dbReference type="Gene3D" id="1.10.8.20">
    <property type="entry name" value="N-terminal domain of phosphatidylinositol transfer protein sec14p"/>
    <property type="match status" value="1"/>
</dbReference>
<dbReference type="PANTHER" id="PTHR46277:SF3">
    <property type="entry name" value="BINDING PROTEIN, PUTATIVE-RELATED"/>
    <property type="match status" value="1"/>
</dbReference>
<gene>
    <name evidence="1" type="ORF">CTEN210_08629</name>
</gene>
<dbReference type="SUPFAM" id="SSF52087">
    <property type="entry name" value="CRAL/TRIO domain"/>
    <property type="match status" value="1"/>
</dbReference>
<dbReference type="PANTHER" id="PTHR46277">
    <property type="entry name" value="OS03G0850700 PROTEIN"/>
    <property type="match status" value="1"/>
</dbReference>